<feature type="transmembrane region" description="Helical" evidence="1">
    <location>
        <begin position="36"/>
        <end position="53"/>
    </location>
</feature>
<keyword evidence="1" id="KW-0472">Membrane</keyword>
<keyword evidence="1" id="KW-0812">Transmembrane</keyword>
<evidence type="ECO:0000313" key="2">
    <source>
        <dbReference type="EMBL" id="STY71447.1"/>
    </source>
</evidence>
<dbReference type="EMBL" id="UGPP01000001">
    <property type="protein sequence ID" value="STY71447.1"/>
    <property type="molecule type" value="Genomic_DNA"/>
</dbReference>
<evidence type="ECO:0000256" key="1">
    <source>
        <dbReference type="SAM" id="Phobius"/>
    </source>
</evidence>
<evidence type="ECO:0000313" key="3">
    <source>
        <dbReference type="Proteomes" id="UP000255234"/>
    </source>
</evidence>
<keyword evidence="1" id="KW-1133">Transmembrane helix</keyword>
<reference evidence="2 3" key="1">
    <citation type="submission" date="2018-06" db="EMBL/GenBank/DDBJ databases">
        <authorList>
            <consortium name="Pathogen Informatics"/>
            <person name="Doyle S."/>
        </authorList>
    </citation>
    <scope>NUCLEOTIDE SEQUENCE [LARGE SCALE GENOMIC DNA]</scope>
    <source>
        <strain evidence="2 3">NCTC10571</strain>
    </source>
</reference>
<name>A0A378NU92_9FIRM</name>
<dbReference type="AlphaFoldDB" id="A0A378NU92"/>
<gene>
    <name evidence="2" type="ORF">NCTC10571_01603</name>
</gene>
<dbReference type="Proteomes" id="UP000255234">
    <property type="component" value="Unassembled WGS sequence"/>
</dbReference>
<sequence>MKKIQSMFKNIGKNIIVSLMFIGIFLNFNLDDILKVITGIVSICGLIIAYSYNNGAKNQREQQLLQIKKENYIKFLEAFLNKKIYFTKDTIIPIKKDGRFDLSKEVIEINEIYCKEVCKLNMYASDYILEFISCFILFENLKISLLKKHEINIFVDDFKIPFDKIDKYDEISFRRIRFKILNSSNLIIKLENFSNLKEALNNLREENLSNKTYNIIINEILSDRTLLSLIRCDLKITKNSSLVNVIVYPNFVNIDGKIKYIE</sequence>
<proteinExistence type="predicted"/>
<feature type="transmembrane region" description="Helical" evidence="1">
    <location>
        <begin position="12"/>
        <end position="30"/>
    </location>
</feature>
<dbReference type="RefSeq" id="WP_115151776.1">
    <property type="nucleotide sequence ID" value="NZ_UGPP01000001.1"/>
</dbReference>
<organism evidence="2 3">
    <name type="scientific">Megamonas hypermegale</name>
    <dbReference type="NCBI Taxonomy" id="158847"/>
    <lineage>
        <taxon>Bacteria</taxon>
        <taxon>Bacillati</taxon>
        <taxon>Bacillota</taxon>
        <taxon>Negativicutes</taxon>
        <taxon>Selenomonadales</taxon>
        <taxon>Selenomonadaceae</taxon>
        <taxon>Megamonas</taxon>
    </lineage>
</organism>
<protein>
    <submittedName>
        <fullName evidence="2">Uncharacterized protein</fullName>
    </submittedName>
</protein>
<accession>A0A378NU92</accession>